<comment type="similarity">
    <text evidence="1 5">Belongs to the HypA/HybF family.</text>
</comment>
<reference evidence="6 7" key="1">
    <citation type="submission" date="2020-08" db="EMBL/GenBank/DDBJ databases">
        <title>Sequencing the genomes of 1000 actinobacteria strains.</title>
        <authorList>
            <person name="Klenk H.-P."/>
        </authorList>
    </citation>
    <scope>NUCLEOTIDE SEQUENCE [LARGE SCALE GENOMIC DNA]</scope>
    <source>
        <strain evidence="6 7">DSM 44320</strain>
    </source>
</reference>
<sequence length="130" mass="13661">MHEFGIATSVLDAVERRAAGRRVAHVRVRAGTLLRITGPALDQAFSLVAQGTVADGATIDLVVVPVQLTCRTCGREEDTADALAVCGACGGADVDLRGGDELILESIQMAEGHHVPGNPRRDRGDPARPR</sequence>
<evidence type="ECO:0000256" key="1">
    <source>
        <dbReference type="ARBA" id="ARBA00010748"/>
    </source>
</evidence>
<dbReference type="GO" id="GO:0016151">
    <property type="term" value="F:nickel cation binding"/>
    <property type="evidence" value="ECO:0007669"/>
    <property type="project" value="UniProtKB-UniRule"/>
</dbReference>
<evidence type="ECO:0000256" key="3">
    <source>
        <dbReference type="ARBA" id="ARBA00022723"/>
    </source>
</evidence>
<evidence type="ECO:0000313" key="7">
    <source>
        <dbReference type="Proteomes" id="UP000579945"/>
    </source>
</evidence>
<feature type="binding site" evidence="5">
    <location>
        <position position="70"/>
    </location>
    <ligand>
        <name>Zn(2+)</name>
        <dbReference type="ChEBI" id="CHEBI:29105"/>
    </ligand>
</feature>
<feature type="binding site" evidence="5">
    <location>
        <position position="2"/>
    </location>
    <ligand>
        <name>Ni(2+)</name>
        <dbReference type="ChEBI" id="CHEBI:49786"/>
    </ligand>
</feature>
<dbReference type="Pfam" id="PF01155">
    <property type="entry name" value="HypA"/>
    <property type="match status" value="1"/>
</dbReference>
<dbReference type="PIRSF" id="PIRSF004761">
    <property type="entry name" value="Hydrgn_mat_HypA"/>
    <property type="match status" value="1"/>
</dbReference>
<dbReference type="RefSeq" id="WP_183661501.1">
    <property type="nucleotide sequence ID" value="NZ_BAAAXX010000077.1"/>
</dbReference>
<protein>
    <recommendedName>
        <fullName evidence="5">Hydrogenase maturation factor HypA</fullName>
    </recommendedName>
</protein>
<dbReference type="InterPro" id="IPR020538">
    <property type="entry name" value="Hydgase_Ni_incorp_HypA/HybF_CS"/>
</dbReference>
<evidence type="ECO:0000256" key="2">
    <source>
        <dbReference type="ARBA" id="ARBA00022596"/>
    </source>
</evidence>
<dbReference type="Proteomes" id="UP000579945">
    <property type="component" value="Unassembled WGS sequence"/>
</dbReference>
<feature type="binding site" evidence="5">
    <location>
        <position position="89"/>
    </location>
    <ligand>
        <name>Zn(2+)</name>
        <dbReference type="ChEBI" id="CHEBI:29105"/>
    </ligand>
</feature>
<evidence type="ECO:0000256" key="4">
    <source>
        <dbReference type="ARBA" id="ARBA00022833"/>
    </source>
</evidence>
<keyword evidence="7" id="KW-1185">Reference proteome</keyword>
<dbReference type="GeneID" id="95395266"/>
<keyword evidence="4 5" id="KW-0862">Zinc</keyword>
<feature type="binding site" evidence="5">
    <location>
        <position position="73"/>
    </location>
    <ligand>
        <name>Zn(2+)</name>
        <dbReference type="ChEBI" id="CHEBI:29105"/>
    </ligand>
</feature>
<feature type="binding site" evidence="5">
    <location>
        <position position="86"/>
    </location>
    <ligand>
        <name>Zn(2+)</name>
        <dbReference type="ChEBI" id="CHEBI:29105"/>
    </ligand>
</feature>
<dbReference type="GO" id="GO:0051604">
    <property type="term" value="P:protein maturation"/>
    <property type="evidence" value="ECO:0007669"/>
    <property type="project" value="InterPro"/>
</dbReference>
<comment type="caution">
    <text evidence="6">The sequence shown here is derived from an EMBL/GenBank/DDBJ whole genome shotgun (WGS) entry which is preliminary data.</text>
</comment>
<evidence type="ECO:0000313" key="6">
    <source>
        <dbReference type="EMBL" id="MBB3733310.1"/>
    </source>
</evidence>
<dbReference type="GO" id="GO:0008270">
    <property type="term" value="F:zinc ion binding"/>
    <property type="evidence" value="ECO:0007669"/>
    <property type="project" value="UniProtKB-UniRule"/>
</dbReference>
<dbReference type="PANTHER" id="PTHR34535:SF3">
    <property type="entry name" value="HYDROGENASE MATURATION FACTOR HYPA"/>
    <property type="match status" value="1"/>
</dbReference>
<gene>
    <name evidence="5" type="primary">hypA</name>
    <name evidence="6" type="ORF">FHR33_009257</name>
</gene>
<dbReference type="Gene3D" id="3.30.2320.80">
    <property type="match status" value="1"/>
</dbReference>
<dbReference type="PANTHER" id="PTHR34535">
    <property type="entry name" value="HYDROGENASE MATURATION FACTOR HYPA"/>
    <property type="match status" value="1"/>
</dbReference>
<dbReference type="PROSITE" id="PS01249">
    <property type="entry name" value="HYPA"/>
    <property type="match status" value="1"/>
</dbReference>
<comment type="function">
    <text evidence="5">Involved in the maturation of [NiFe] hydrogenases. Required for nickel insertion into the metal center of the hydrogenase.</text>
</comment>
<evidence type="ECO:0000256" key="5">
    <source>
        <dbReference type="HAMAP-Rule" id="MF_00213"/>
    </source>
</evidence>
<accession>A0A7W5VGL8</accession>
<proteinExistence type="inferred from homology"/>
<dbReference type="AlphaFoldDB" id="A0A7W5VGL8"/>
<keyword evidence="2 5" id="KW-0533">Nickel</keyword>
<keyword evidence="3 5" id="KW-0479">Metal-binding</keyword>
<name>A0A7W5VGL8_9ACTN</name>
<dbReference type="EMBL" id="JACIBV010000002">
    <property type="protein sequence ID" value="MBB3733310.1"/>
    <property type="molecule type" value="Genomic_DNA"/>
</dbReference>
<organism evidence="6 7">
    <name type="scientific">Nonomuraea dietziae</name>
    <dbReference type="NCBI Taxonomy" id="65515"/>
    <lineage>
        <taxon>Bacteria</taxon>
        <taxon>Bacillati</taxon>
        <taxon>Actinomycetota</taxon>
        <taxon>Actinomycetes</taxon>
        <taxon>Streptosporangiales</taxon>
        <taxon>Streptosporangiaceae</taxon>
        <taxon>Nonomuraea</taxon>
    </lineage>
</organism>
<dbReference type="InterPro" id="IPR000688">
    <property type="entry name" value="HypA/HybF"/>
</dbReference>
<dbReference type="HAMAP" id="MF_00213">
    <property type="entry name" value="HypA_HybF"/>
    <property type="match status" value="1"/>
</dbReference>